<evidence type="ECO:0000313" key="9">
    <source>
        <dbReference type="Proteomes" id="UP000245119"/>
    </source>
</evidence>
<feature type="region of interest" description="Disordered" evidence="6">
    <location>
        <begin position="348"/>
        <end position="368"/>
    </location>
</feature>
<dbReference type="OrthoDB" id="8026949at2759"/>
<evidence type="ECO:0000256" key="5">
    <source>
        <dbReference type="ARBA" id="ARBA00023242"/>
    </source>
</evidence>
<evidence type="ECO:0000256" key="6">
    <source>
        <dbReference type="SAM" id="MobiDB-lite"/>
    </source>
</evidence>
<evidence type="ECO:0000256" key="3">
    <source>
        <dbReference type="ARBA" id="ARBA00022771"/>
    </source>
</evidence>
<feature type="region of interest" description="Disordered" evidence="6">
    <location>
        <begin position="418"/>
        <end position="474"/>
    </location>
</feature>
<dbReference type="PANTHER" id="PTHR13316:SF0">
    <property type="entry name" value="ZINC FINGER CCHC DOMAIN-CONTAINING PROTEIN 8"/>
    <property type="match status" value="1"/>
</dbReference>
<accession>A0A2T7PD44</accession>
<reference evidence="8 9" key="1">
    <citation type="submission" date="2018-04" db="EMBL/GenBank/DDBJ databases">
        <title>The genome of golden apple snail Pomacea canaliculata provides insight into stress tolerance and invasive adaptation.</title>
        <authorList>
            <person name="Liu C."/>
            <person name="Liu B."/>
            <person name="Ren Y."/>
            <person name="Zhang Y."/>
            <person name="Wang H."/>
            <person name="Li S."/>
            <person name="Jiang F."/>
            <person name="Yin L."/>
            <person name="Zhang G."/>
            <person name="Qian W."/>
            <person name="Fan W."/>
        </authorList>
    </citation>
    <scope>NUCLEOTIDE SEQUENCE [LARGE SCALE GENOMIC DNA]</scope>
    <source>
        <strain evidence="8">SZHN2017</strain>
        <tissue evidence="8">Muscle</tissue>
    </source>
</reference>
<dbReference type="GO" id="GO:0003723">
    <property type="term" value="F:RNA binding"/>
    <property type="evidence" value="ECO:0007669"/>
    <property type="project" value="TreeGrafter"/>
</dbReference>
<dbReference type="Proteomes" id="UP000245119">
    <property type="component" value="Linkage Group LG4"/>
</dbReference>
<feature type="compositionally biased region" description="Polar residues" evidence="6">
    <location>
        <begin position="454"/>
        <end position="465"/>
    </location>
</feature>
<keyword evidence="5" id="KW-0539">Nucleus</keyword>
<evidence type="ECO:0000256" key="4">
    <source>
        <dbReference type="ARBA" id="ARBA00022833"/>
    </source>
</evidence>
<comment type="subcellular location">
    <subcellularLocation>
        <location evidence="1">Nucleus</location>
    </subcellularLocation>
</comment>
<dbReference type="PANTHER" id="PTHR13316">
    <property type="entry name" value="ZINC FINGER, CCHC DOMAIN CONTAINING 8"/>
    <property type="match status" value="1"/>
</dbReference>
<dbReference type="AlphaFoldDB" id="A0A2T7PD44"/>
<keyword evidence="3" id="KW-0863">Zinc-finger</keyword>
<evidence type="ECO:0000259" key="7">
    <source>
        <dbReference type="SMART" id="SM00581"/>
    </source>
</evidence>
<dbReference type="InterPro" id="IPR006568">
    <property type="entry name" value="PSP_pro-rich"/>
</dbReference>
<sequence length="607" mass="68075">MSRGETGFHAISALGLPVSSVLLLLMCGHGQGLPVSILVFALAMRRWVGELTFRRVSPTYIIGSSKERSTCPGSHCVRVAVSVAGFFITGWVPDEQSPGVQVIFQNNKFARKYRARIEQFIISLTEHADKKDFSKSSLEISNKLAVPSCVDLNKALPPEKRTNQMWQTHGVIGCAQFHHGFMIDTRGWPLEADDPALCTNWEVPKYYQVFDEVYPSEPAANSSTLAKPAKPKETCFNCGGDHRLNDCKLARDMDRIRTNRREHQKKSGSNTNYSARYHKEPELHPTRQKFKPGKISDELREAMGLLPNQLPPYIYRMRLFGYPPGWLIEANRKASSLAMYDKDGRETDLRGESLEDGEVGEPSSDYGGTDTYDIQKIIEYPGFTVPVPLGFVDDSVINGMPPIQQHQLKKTLMEDTISKQHAAKKRSLEDEEAEKKKRIKTEVDMEVEDAEDVPQSQQPSESKAGQNDGRESPSMDKLQEQYLQLVQELGNESLESNGATTPSSNDSTKGVDNSVDVTPSANESVSDAEILRQTNFSFMSTTSISKDYGTPIMIKNNSFKVLPTPEKFSQGIEDHIPFENLPDSVGTFEKMRNIFRHIRDKVKGKKK</sequence>
<dbReference type="Pfam" id="PF04046">
    <property type="entry name" value="PSP"/>
    <property type="match status" value="1"/>
</dbReference>
<name>A0A2T7PD44_POMCA</name>
<dbReference type="GO" id="GO:0071013">
    <property type="term" value="C:catalytic step 2 spliceosome"/>
    <property type="evidence" value="ECO:0007669"/>
    <property type="project" value="TreeGrafter"/>
</dbReference>
<keyword evidence="4" id="KW-0862">Zinc</keyword>
<dbReference type="GO" id="GO:0008270">
    <property type="term" value="F:zinc ion binding"/>
    <property type="evidence" value="ECO:0007669"/>
    <property type="project" value="UniProtKB-KW"/>
</dbReference>
<comment type="caution">
    <text evidence="8">The sequence shown here is derived from an EMBL/GenBank/DDBJ whole genome shotgun (WGS) entry which is preliminary data.</text>
</comment>
<protein>
    <recommendedName>
        <fullName evidence="7">PSP proline-rich domain-containing protein</fullName>
    </recommendedName>
</protein>
<feature type="region of interest" description="Disordered" evidence="6">
    <location>
        <begin position="494"/>
        <end position="525"/>
    </location>
</feature>
<gene>
    <name evidence="8" type="ORF">C0Q70_06758</name>
</gene>
<proteinExistence type="predicted"/>
<dbReference type="SMART" id="SM00581">
    <property type="entry name" value="PSP"/>
    <property type="match status" value="1"/>
</dbReference>
<evidence type="ECO:0000313" key="8">
    <source>
        <dbReference type="EMBL" id="PVD31346.1"/>
    </source>
</evidence>
<organism evidence="8 9">
    <name type="scientific">Pomacea canaliculata</name>
    <name type="common">Golden apple snail</name>
    <dbReference type="NCBI Taxonomy" id="400727"/>
    <lineage>
        <taxon>Eukaryota</taxon>
        <taxon>Metazoa</taxon>
        <taxon>Spiralia</taxon>
        <taxon>Lophotrochozoa</taxon>
        <taxon>Mollusca</taxon>
        <taxon>Gastropoda</taxon>
        <taxon>Caenogastropoda</taxon>
        <taxon>Architaenioglossa</taxon>
        <taxon>Ampullarioidea</taxon>
        <taxon>Ampullariidae</taxon>
        <taxon>Pomacea</taxon>
    </lineage>
</organism>
<feature type="domain" description="PSP proline-rich" evidence="7">
    <location>
        <begin position="287"/>
        <end position="339"/>
    </location>
</feature>
<dbReference type="EMBL" id="PZQS01000004">
    <property type="protein sequence ID" value="PVD31346.1"/>
    <property type="molecule type" value="Genomic_DNA"/>
</dbReference>
<dbReference type="InterPro" id="IPR052115">
    <property type="entry name" value="NEXT_complex_subunit_ZCCHC8"/>
</dbReference>
<evidence type="ECO:0000256" key="2">
    <source>
        <dbReference type="ARBA" id="ARBA00022723"/>
    </source>
</evidence>
<keyword evidence="9" id="KW-1185">Reference proteome</keyword>
<evidence type="ECO:0000256" key="1">
    <source>
        <dbReference type="ARBA" id="ARBA00004123"/>
    </source>
</evidence>
<keyword evidence="2" id="KW-0479">Metal-binding</keyword>
<dbReference type="STRING" id="400727.A0A2T7PD44"/>